<dbReference type="Pfam" id="PF01326">
    <property type="entry name" value="PPDK_N"/>
    <property type="match status" value="1"/>
</dbReference>
<dbReference type="CDD" id="cd00156">
    <property type="entry name" value="REC"/>
    <property type="match status" value="1"/>
</dbReference>
<dbReference type="EMBL" id="DF820469">
    <property type="protein sequence ID" value="GAK59255.1"/>
    <property type="molecule type" value="Genomic_DNA"/>
</dbReference>
<proteinExistence type="predicted"/>
<dbReference type="Proteomes" id="UP000030661">
    <property type="component" value="Unassembled WGS sequence"/>
</dbReference>
<gene>
    <name evidence="2" type="ORF">U27_06232</name>
</gene>
<dbReference type="InterPro" id="IPR011006">
    <property type="entry name" value="CheY-like_superfamily"/>
</dbReference>
<protein>
    <submittedName>
        <fullName evidence="2">Response regulator receiver protein</fullName>
    </submittedName>
</protein>
<dbReference type="HOGENOM" id="CLU_012339_0_0_0"/>
<organism evidence="2">
    <name type="scientific">Vecturithrix granuli</name>
    <dbReference type="NCBI Taxonomy" id="1499967"/>
    <lineage>
        <taxon>Bacteria</taxon>
        <taxon>Candidatus Moduliflexota</taxon>
        <taxon>Candidatus Vecturitrichia</taxon>
        <taxon>Candidatus Vecturitrichales</taxon>
        <taxon>Candidatus Vecturitrichaceae</taxon>
        <taxon>Candidatus Vecturithrix</taxon>
    </lineage>
</organism>
<keyword evidence="3" id="KW-1185">Reference proteome</keyword>
<dbReference type="GO" id="GO:0016301">
    <property type="term" value="F:kinase activity"/>
    <property type="evidence" value="ECO:0007669"/>
    <property type="project" value="InterPro"/>
</dbReference>
<evidence type="ECO:0000313" key="2">
    <source>
        <dbReference type="EMBL" id="GAK59255.1"/>
    </source>
</evidence>
<dbReference type="SUPFAM" id="SSF56059">
    <property type="entry name" value="Glutathione synthetase ATP-binding domain-like"/>
    <property type="match status" value="1"/>
</dbReference>
<dbReference type="AlphaFoldDB" id="A0A081C3V0"/>
<accession>A0A081C3V0</accession>
<reference evidence="2" key="1">
    <citation type="journal article" date="2015" name="PeerJ">
        <title>First genomic representation of candidate bacterial phylum KSB3 points to enhanced environmental sensing as a trigger of wastewater bulking.</title>
        <authorList>
            <person name="Sekiguchi Y."/>
            <person name="Ohashi A."/>
            <person name="Parks D.H."/>
            <person name="Yamauchi T."/>
            <person name="Tyson G.W."/>
            <person name="Hugenholtz P."/>
        </authorList>
    </citation>
    <scope>NUCLEOTIDE SEQUENCE [LARGE SCALE GENOMIC DNA]</scope>
</reference>
<dbReference type="InterPro" id="IPR013815">
    <property type="entry name" value="ATP_grasp_subdomain_1"/>
</dbReference>
<dbReference type="Gene3D" id="3.40.50.2300">
    <property type="match status" value="1"/>
</dbReference>
<evidence type="ECO:0000313" key="3">
    <source>
        <dbReference type="Proteomes" id="UP000030661"/>
    </source>
</evidence>
<name>A0A081C3V0_VECG1</name>
<dbReference type="GO" id="GO:0005524">
    <property type="term" value="F:ATP binding"/>
    <property type="evidence" value="ECO:0007669"/>
    <property type="project" value="InterPro"/>
</dbReference>
<dbReference type="InterPro" id="IPR002192">
    <property type="entry name" value="PPDK_AMP/ATP-bd"/>
</dbReference>
<dbReference type="SUPFAM" id="SSF52172">
    <property type="entry name" value="CheY-like"/>
    <property type="match status" value="1"/>
</dbReference>
<sequence length="993" mass="113997">MDIQELNRYYNKFKYGEDIFHALMQQRVREILLVSTFYDAFIFEQDGRLSEQIFGEFHQLNLTNMPRITSVPTGVEALRKLDEEHKFDLVITMMRIGDLTPFELARTIKQRHPNIPVLLLLNIQADIALLEKYSGEREYLDNIFLWSGDPQIFLAMIKYIEDRWNVEHDTTVGLVRVILLVEDSIYFYSKFLPKLYREIMSQTQRLISEELTDMQKNYRKRSRPKVLMAHTLEDAIALCEKYNEYLLSVITDIRYPNHGRLDSEAGITLTKYLYAQDYDVPILLQSSDDSLAQQAEALNVSFVNKHSKTLLHDLSDFIHTHLGFGDFVFCNRFGKEIDRVSSIAAFESKLKQIPDESLLYHSRRNHFSAWLIAHGEIEVARYIRPLHVEDFGGSVDREREFLVGVFRDVKMRKTRGSIINFEAQSPGEENEIVRLCEGSLGGKGRGIAFLNALLVTMEFENRFEGAKIKIPKTAFIGTEEFDLFMKNIRLQSAAADASDEQMKQAFLATALSAELQEKLAAYLEHVTYPIAVRSSGLLEDSQVQPFAGVYQTFMLPNNHPEKAVRQQQLEQAIKLVYASAFLQDAREYVERIKYRTEEEKMAVIIQEVVGSAHGDHYYPHISGVAQSYNYYPTSYMKHSDGTASIALGLGQWVMDGKHTCRFCPRYPDVQILPPEELVKNSQTAFYALNLGSNAYDLTQGITATLLLLDLQMAEKDGTLWHLASVWDAADHRLRDGLYYYGPRVLTFANILKYKRFPLAEILTEILDIGEKAFGIPVEIEFAVNLQYIPDEGKFPTLYILQIRPLLVHAEGMLLHAEELNKDDLLLYTEQGMGNGVISHIYDLIYLDLEKFDNTNTLAMKAEIQALNDHMIAEDREYILIGPGRWGSRDRMLGVPVRWADINKARVIVETGLERFIVEASQGTHFFHNLISMDAGYFTVPYNSKTDFIDWQWLKSQPVAAATEHFVHVRSETPFIIKMFGKNGVSVIYKSSML</sequence>
<dbReference type="STRING" id="1499967.U27_06232"/>
<evidence type="ECO:0000259" key="1">
    <source>
        <dbReference type="Pfam" id="PF01326"/>
    </source>
</evidence>
<dbReference type="eggNOG" id="COG0574">
    <property type="taxonomic scope" value="Bacteria"/>
</dbReference>
<dbReference type="Gene3D" id="3.30.1490.20">
    <property type="entry name" value="ATP-grasp fold, A domain"/>
    <property type="match status" value="1"/>
</dbReference>
<feature type="domain" description="Pyruvate phosphate dikinase AMP/ATP-binding" evidence="1">
    <location>
        <begin position="439"/>
        <end position="817"/>
    </location>
</feature>